<organism evidence="2 3">
    <name type="scientific">Ameca splendens</name>
    <dbReference type="NCBI Taxonomy" id="208324"/>
    <lineage>
        <taxon>Eukaryota</taxon>
        <taxon>Metazoa</taxon>
        <taxon>Chordata</taxon>
        <taxon>Craniata</taxon>
        <taxon>Vertebrata</taxon>
        <taxon>Euteleostomi</taxon>
        <taxon>Actinopterygii</taxon>
        <taxon>Neopterygii</taxon>
        <taxon>Teleostei</taxon>
        <taxon>Neoteleostei</taxon>
        <taxon>Acanthomorphata</taxon>
        <taxon>Ovalentaria</taxon>
        <taxon>Atherinomorphae</taxon>
        <taxon>Cyprinodontiformes</taxon>
        <taxon>Goodeidae</taxon>
        <taxon>Ameca</taxon>
    </lineage>
</organism>
<evidence type="ECO:0000256" key="1">
    <source>
        <dbReference type="SAM" id="MobiDB-lite"/>
    </source>
</evidence>
<evidence type="ECO:0000313" key="2">
    <source>
        <dbReference type="EMBL" id="MEQ2312961.1"/>
    </source>
</evidence>
<comment type="caution">
    <text evidence="2">The sequence shown here is derived from an EMBL/GenBank/DDBJ whole genome shotgun (WGS) entry which is preliminary data.</text>
</comment>
<feature type="region of interest" description="Disordered" evidence="1">
    <location>
        <begin position="77"/>
        <end position="99"/>
    </location>
</feature>
<proteinExistence type="predicted"/>
<evidence type="ECO:0000313" key="3">
    <source>
        <dbReference type="Proteomes" id="UP001469553"/>
    </source>
</evidence>
<keyword evidence="3" id="KW-1185">Reference proteome</keyword>
<dbReference type="EMBL" id="JAHRIP010081156">
    <property type="protein sequence ID" value="MEQ2312961.1"/>
    <property type="molecule type" value="Genomic_DNA"/>
</dbReference>
<reference evidence="2 3" key="1">
    <citation type="submission" date="2021-06" db="EMBL/GenBank/DDBJ databases">
        <authorList>
            <person name="Palmer J.M."/>
        </authorList>
    </citation>
    <scope>NUCLEOTIDE SEQUENCE [LARGE SCALE GENOMIC DNA]</scope>
    <source>
        <strain evidence="2 3">AS_MEX2019</strain>
        <tissue evidence="2">Muscle</tissue>
    </source>
</reference>
<accession>A0ABV1A5N0</accession>
<sequence length="99" mass="10398">MHTTTTHINTTFERAEVGLGSFLFAIWGWRPGQGSSGWDLGRGWGSGLGGCLVLGLAFWPSWDRLDCLGSRSLASVPGSSVGEGCRAPTKGSWPGGVQC</sequence>
<name>A0ABV1A5N0_9TELE</name>
<dbReference type="Proteomes" id="UP001469553">
    <property type="component" value="Unassembled WGS sequence"/>
</dbReference>
<gene>
    <name evidence="2" type="ORF">AMECASPLE_036733</name>
</gene>
<protein>
    <submittedName>
        <fullName evidence="2">Uncharacterized protein</fullName>
    </submittedName>
</protein>